<dbReference type="InterPro" id="IPR035906">
    <property type="entry name" value="MetI-like_sf"/>
</dbReference>
<reference evidence="9" key="1">
    <citation type="submission" date="2023-07" db="EMBL/GenBank/DDBJ databases">
        <title>Fictibacillus sp. isolated from freshwater pond.</title>
        <authorList>
            <person name="Kirdat K."/>
            <person name="Bhat A."/>
            <person name="Mourya A."/>
            <person name="Yadav A."/>
        </authorList>
    </citation>
    <scope>NUCLEOTIDE SEQUENCE</scope>
    <source>
        <strain evidence="9">NE201</strain>
    </source>
</reference>
<keyword evidence="6 7" id="KW-0472">Membrane</keyword>
<protein>
    <submittedName>
        <fullName evidence="9">ABC transporter permease subunit</fullName>
    </submittedName>
</protein>
<dbReference type="PROSITE" id="PS50928">
    <property type="entry name" value="ABC_TM1"/>
    <property type="match status" value="1"/>
</dbReference>
<dbReference type="Gene3D" id="1.10.3720.10">
    <property type="entry name" value="MetI-like"/>
    <property type="match status" value="1"/>
</dbReference>
<organism evidence="9 10">
    <name type="scientific">Fictibacillus fluitans</name>
    <dbReference type="NCBI Taxonomy" id="3058422"/>
    <lineage>
        <taxon>Bacteria</taxon>
        <taxon>Bacillati</taxon>
        <taxon>Bacillota</taxon>
        <taxon>Bacilli</taxon>
        <taxon>Bacillales</taxon>
        <taxon>Fictibacillaceae</taxon>
        <taxon>Fictibacillus</taxon>
    </lineage>
</organism>
<comment type="caution">
    <text evidence="9">The sequence shown here is derived from an EMBL/GenBank/DDBJ whole genome shotgun (WGS) entry which is preliminary data.</text>
</comment>
<evidence type="ECO:0000256" key="2">
    <source>
        <dbReference type="ARBA" id="ARBA00022448"/>
    </source>
</evidence>
<comment type="similarity">
    <text evidence="7">Belongs to the binding-protein-dependent transport system permease family.</text>
</comment>
<evidence type="ECO:0000259" key="8">
    <source>
        <dbReference type="PROSITE" id="PS50928"/>
    </source>
</evidence>
<feature type="transmembrane region" description="Helical" evidence="7">
    <location>
        <begin position="93"/>
        <end position="118"/>
    </location>
</feature>
<proteinExistence type="inferred from homology"/>
<feature type="transmembrane region" description="Helical" evidence="7">
    <location>
        <begin position="258"/>
        <end position="280"/>
    </location>
</feature>
<dbReference type="InterPro" id="IPR000515">
    <property type="entry name" value="MetI-like"/>
</dbReference>
<dbReference type="Pfam" id="PF00528">
    <property type="entry name" value="BPD_transp_1"/>
    <property type="match status" value="1"/>
</dbReference>
<dbReference type="PANTHER" id="PTHR43386:SF1">
    <property type="entry name" value="D,D-DIPEPTIDE TRANSPORT SYSTEM PERMEASE PROTEIN DDPC-RELATED"/>
    <property type="match status" value="1"/>
</dbReference>
<feature type="domain" description="ABC transmembrane type-1" evidence="8">
    <location>
        <begin position="91"/>
        <end position="280"/>
    </location>
</feature>
<name>A0ABT8HTW3_9BACL</name>
<dbReference type="RefSeq" id="WP_301165237.1">
    <property type="nucleotide sequence ID" value="NZ_JAUHTR010000002.1"/>
</dbReference>
<feature type="transmembrane region" description="Helical" evidence="7">
    <location>
        <begin position="32"/>
        <end position="51"/>
    </location>
</feature>
<evidence type="ECO:0000256" key="7">
    <source>
        <dbReference type="RuleBase" id="RU363032"/>
    </source>
</evidence>
<sequence>METPLQTETSQPKPITSVRPFWYKLKQNQMTWVGLGILGVIVLCSLIAPILTPYNPTQVDISSKFLAPSLHHWFGTDEVGRDILTRILYGARISLGVGITVIIMASVIGILIGTISGYFGGVIDVTIMRIMDMVMAFPTLILAMALAAALGPSLQNAMLAIAIVKIPVYVRLARGESLVLREKLFVKSAQSFGINPWRIIGKHIVPNSVSPVIIQATLDVGDAILMIATLGFLGLGAQPPTPEWGAMISIGWKYLLDYWWYPTFPGLLLFLSAGSLNLIGDGIRDILDPKAGR</sequence>
<comment type="subcellular location">
    <subcellularLocation>
        <location evidence="1 7">Cell membrane</location>
        <topology evidence="1 7">Multi-pass membrane protein</topology>
    </subcellularLocation>
</comment>
<dbReference type="EMBL" id="JAUHTR010000002">
    <property type="protein sequence ID" value="MDN4524191.1"/>
    <property type="molecule type" value="Genomic_DNA"/>
</dbReference>
<evidence type="ECO:0000256" key="5">
    <source>
        <dbReference type="ARBA" id="ARBA00022989"/>
    </source>
</evidence>
<dbReference type="PANTHER" id="PTHR43386">
    <property type="entry name" value="OLIGOPEPTIDE TRANSPORT SYSTEM PERMEASE PROTEIN APPC"/>
    <property type="match status" value="1"/>
</dbReference>
<dbReference type="InterPro" id="IPR050366">
    <property type="entry name" value="BP-dependent_transpt_permease"/>
</dbReference>
<evidence type="ECO:0000256" key="1">
    <source>
        <dbReference type="ARBA" id="ARBA00004651"/>
    </source>
</evidence>
<dbReference type="Pfam" id="PF12911">
    <property type="entry name" value="OppC_N"/>
    <property type="match status" value="1"/>
</dbReference>
<accession>A0ABT8HTW3</accession>
<evidence type="ECO:0000256" key="4">
    <source>
        <dbReference type="ARBA" id="ARBA00022692"/>
    </source>
</evidence>
<evidence type="ECO:0000256" key="3">
    <source>
        <dbReference type="ARBA" id="ARBA00022475"/>
    </source>
</evidence>
<dbReference type="SUPFAM" id="SSF161098">
    <property type="entry name" value="MetI-like"/>
    <property type="match status" value="1"/>
</dbReference>
<keyword evidence="4 7" id="KW-0812">Transmembrane</keyword>
<feature type="transmembrane region" description="Helical" evidence="7">
    <location>
        <begin position="130"/>
        <end position="150"/>
    </location>
</feature>
<keyword evidence="2 7" id="KW-0813">Transport</keyword>
<gene>
    <name evidence="9" type="ORF">QYB97_06885</name>
</gene>
<dbReference type="InterPro" id="IPR025966">
    <property type="entry name" value="OppC_N"/>
</dbReference>
<dbReference type="CDD" id="cd06261">
    <property type="entry name" value="TM_PBP2"/>
    <property type="match status" value="1"/>
</dbReference>
<evidence type="ECO:0000313" key="9">
    <source>
        <dbReference type="EMBL" id="MDN4524191.1"/>
    </source>
</evidence>
<keyword evidence="3" id="KW-1003">Cell membrane</keyword>
<keyword evidence="10" id="KW-1185">Reference proteome</keyword>
<evidence type="ECO:0000256" key="6">
    <source>
        <dbReference type="ARBA" id="ARBA00023136"/>
    </source>
</evidence>
<dbReference type="Proteomes" id="UP001172721">
    <property type="component" value="Unassembled WGS sequence"/>
</dbReference>
<keyword evidence="5 7" id="KW-1133">Transmembrane helix</keyword>
<evidence type="ECO:0000313" key="10">
    <source>
        <dbReference type="Proteomes" id="UP001172721"/>
    </source>
</evidence>